<evidence type="ECO:0000313" key="2">
    <source>
        <dbReference type="EMBL" id="KFZ32164.1"/>
    </source>
</evidence>
<proteinExistence type="predicted"/>
<protein>
    <submittedName>
        <fullName evidence="2">Uncharacterized protein</fullName>
    </submittedName>
</protein>
<evidence type="ECO:0000256" key="1">
    <source>
        <dbReference type="SAM" id="Phobius"/>
    </source>
</evidence>
<comment type="caution">
    <text evidence="2">The sequence shown here is derived from an EMBL/GenBank/DDBJ whole genome shotgun (WGS) entry which is preliminary data.</text>
</comment>
<dbReference type="EMBL" id="JPZO01000169">
    <property type="protein sequence ID" value="KFZ32164.1"/>
    <property type="molecule type" value="Genomic_DNA"/>
</dbReference>
<keyword evidence="1" id="KW-0472">Membrane</keyword>
<feature type="transmembrane region" description="Helical" evidence="1">
    <location>
        <begin position="35"/>
        <end position="54"/>
    </location>
</feature>
<keyword evidence="1" id="KW-1133">Transmembrane helix</keyword>
<gene>
    <name evidence="2" type="ORF">JS44_16050</name>
</gene>
<accession>A0A094J282</accession>
<organism evidence="2">
    <name type="scientific">Anoxybacillus flavithermus</name>
    <dbReference type="NCBI Taxonomy" id="33934"/>
    <lineage>
        <taxon>Bacteria</taxon>
        <taxon>Bacillati</taxon>
        <taxon>Bacillota</taxon>
        <taxon>Bacilli</taxon>
        <taxon>Bacillales</taxon>
        <taxon>Anoxybacillaceae</taxon>
        <taxon>Anoxybacillus</taxon>
    </lineage>
</organism>
<dbReference type="AlphaFoldDB" id="A0A094J282"/>
<reference evidence="2" key="1">
    <citation type="submission" date="2014-08" db="EMBL/GenBank/DDBJ databases">
        <title>Fullgenome sequencing of Anoxybacillus sp.25 isolate from Garga hot-spring Russia.</title>
        <authorList>
            <person name="Rozanov A.S."/>
            <person name="Kotenko A.V."/>
            <person name="Malup T.K."/>
            <person name="Peltek S.E."/>
        </authorList>
    </citation>
    <scope>NUCLEOTIDE SEQUENCE [LARGE SCALE GENOMIC DNA]</scope>
    <source>
        <strain evidence="2">25</strain>
    </source>
</reference>
<keyword evidence="1" id="KW-0812">Transmembrane</keyword>
<name>A0A094J282_9BACL</name>
<sequence length="98" mass="11045">MYGSLVIVFICISYWLERREREAALGDENKGRRNAMTQLALGVMMVSIAVASVFNNQQEEGKIKPKPIVSTSLDSGKSARIKEKLPRILNYFQLQGIK</sequence>